<proteinExistence type="predicted"/>
<evidence type="ECO:0000313" key="1">
    <source>
        <dbReference type="EMBL" id="MBJ6749380.1"/>
    </source>
</evidence>
<sequence>MEETTSTPMTAESVGEILREAGAQVMVRSGRSENYSAPREFSFEVKAIFDNGMALHVVARQFNYRDPWEAEGRVNDLVDVMLLRDGALTPLPKGFPYFQGIDEECGLDEAMLREVIDCVRKVNPKLYLLQEMTGDL</sequence>
<evidence type="ECO:0000313" key="2">
    <source>
        <dbReference type="Proteomes" id="UP000614714"/>
    </source>
</evidence>
<comment type="caution">
    <text evidence="1">The sequence shown here is derived from an EMBL/GenBank/DDBJ whole genome shotgun (WGS) entry which is preliminary data.</text>
</comment>
<accession>A0ABS0YAP3</accession>
<organism evidence="1 2">
    <name type="scientific">Geomonas anaerohicana</name>
    <dbReference type="NCBI Taxonomy" id="2798583"/>
    <lineage>
        <taxon>Bacteria</taxon>
        <taxon>Pseudomonadati</taxon>
        <taxon>Thermodesulfobacteriota</taxon>
        <taxon>Desulfuromonadia</taxon>
        <taxon>Geobacterales</taxon>
        <taxon>Geobacteraceae</taxon>
        <taxon>Geomonas</taxon>
    </lineage>
</organism>
<protein>
    <submittedName>
        <fullName evidence="1">Uncharacterized protein</fullName>
    </submittedName>
</protein>
<gene>
    <name evidence="1" type="ORF">JFN91_04075</name>
</gene>
<dbReference type="Proteomes" id="UP000614714">
    <property type="component" value="Unassembled WGS sequence"/>
</dbReference>
<dbReference type="RefSeq" id="WP_199387931.1">
    <property type="nucleotide sequence ID" value="NZ_JAEMHL010000002.1"/>
</dbReference>
<dbReference type="EMBL" id="JAEMHL010000002">
    <property type="protein sequence ID" value="MBJ6749380.1"/>
    <property type="molecule type" value="Genomic_DNA"/>
</dbReference>
<keyword evidence="2" id="KW-1185">Reference proteome</keyword>
<name>A0ABS0YAP3_9BACT</name>
<reference evidence="1 2" key="1">
    <citation type="submission" date="2020-12" db="EMBL/GenBank/DDBJ databases">
        <title>Geomonas sp. Red421, isolated from paddy soil.</title>
        <authorList>
            <person name="Xu Z."/>
            <person name="Zhang Z."/>
            <person name="Masuda Y."/>
            <person name="Itoh H."/>
            <person name="Senoo K."/>
        </authorList>
    </citation>
    <scope>NUCLEOTIDE SEQUENCE [LARGE SCALE GENOMIC DNA]</scope>
    <source>
        <strain evidence="1 2">Red421</strain>
    </source>
</reference>